<comment type="caution">
    <text evidence="2">The sequence shown here is derived from an EMBL/GenBank/DDBJ whole genome shotgun (WGS) entry which is preliminary data.</text>
</comment>
<organism evidence="2 3">
    <name type="scientific">Paenibacillus selenitireducens</name>
    <dbReference type="NCBI Taxonomy" id="1324314"/>
    <lineage>
        <taxon>Bacteria</taxon>
        <taxon>Bacillati</taxon>
        <taxon>Bacillota</taxon>
        <taxon>Bacilli</taxon>
        <taxon>Bacillales</taxon>
        <taxon>Paenibacillaceae</taxon>
        <taxon>Paenibacillus</taxon>
    </lineage>
</organism>
<name>A0A1T2X280_9BACL</name>
<keyword evidence="1" id="KW-0472">Membrane</keyword>
<sequence>MTNKRAVWLTVCFVAYIVVFGAWSLITPDRKLSEFENRALAQLPQFTTAKLWDGRYTSQMEDYLADQFVNRDMWVGIKSDAERTLGKTENNNVFFGQHNYLFERFAAPDGLFHRNVESIRTFAKRHQDTSVYMLIVPQSEAVYPDMLPPYASATSYSPQKVIDHTFQTLKGDIVPIPVLDLLKAHRQESVYFRTDHHWTMRGAYYGYEAFARAAGLEPVSLNALASRVLSDTFYGTYYTKANNKHIQPDTIELLEQPLPPYQVCYSDSQTCTDSFYHLDALKQRDHYAVFFNGNRAWTTITTSNPSGRSIAVFKDSYANDFVPYLAKHYTRIDMIDMRFFRDNVDDYLKQHQLQDILLLYGAKTVAEDDIFKWLN</sequence>
<reference evidence="2 3" key="1">
    <citation type="submission" date="2017-01" db="EMBL/GenBank/DDBJ databases">
        <title>Genome analysis of Paenibacillus selenitrireducens ES3-24.</title>
        <authorList>
            <person name="Xu D."/>
            <person name="Yao R."/>
            <person name="Zheng S."/>
        </authorList>
    </citation>
    <scope>NUCLEOTIDE SEQUENCE [LARGE SCALE GENOMIC DNA]</scope>
    <source>
        <strain evidence="2 3">ES3-24</strain>
    </source>
</reference>
<feature type="transmembrane region" description="Helical" evidence="1">
    <location>
        <begin position="6"/>
        <end position="26"/>
    </location>
</feature>
<keyword evidence="1" id="KW-1133">Transmembrane helix</keyword>
<dbReference type="AlphaFoldDB" id="A0A1T2X280"/>
<evidence type="ECO:0000313" key="3">
    <source>
        <dbReference type="Proteomes" id="UP000190188"/>
    </source>
</evidence>
<gene>
    <name evidence="2" type="ORF">BVG16_26390</name>
</gene>
<keyword evidence="1" id="KW-0812">Transmembrane</keyword>
<proteinExistence type="predicted"/>
<dbReference type="InterPro" id="IPR025945">
    <property type="entry name" value="DHHW"/>
</dbReference>
<accession>A0A1T2X280</accession>
<dbReference type="EMBL" id="MSZX01000013">
    <property type="protein sequence ID" value="OPA73972.1"/>
    <property type="molecule type" value="Genomic_DNA"/>
</dbReference>
<dbReference type="Pfam" id="PF14286">
    <property type="entry name" value="DHHW"/>
    <property type="match status" value="1"/>
</dbReference>
<dbReference type="STRING" id="1324314.BVG16_26390"/>
<dbReference type="RefSeq" id="WP_078502202.1">
    <property type="nucleotide sequence ID" value="NZ_MSZX01000013.1"/>
</dbReference>
<protein>
    <submittedName>
        <fullName evidence="2">Preprotein translocase</fullName>
    </submittedName>
</protein>
<evidence type="ECO:0000313" key="2">
    <source>
        <dbReference type="EMBL" id="OPA73972.1"/>
    </source>
</evidence>
<dbReference type="Proteomes" id="UP000190188">
    <property type="component" value="Unassembled WGS sequence"/>
</dbReference>
<keyword evidence="3" id="KW-1185">Reference proteome</keyword>
<evidence type="ECO:0000256" key="1">
    <source>
        <dbReference type="SAM" id="Phobius"/>
    </source>
</evidence>
<dbReference type="OrthoDB" id="175771at2"/>